<organism evidence="3 5">
    <name type="scientific">Corynebacterium curieae</name>
    <dbReference type="NCBI Taxonomy" id="2913500"/>
    <lineage>
        <taxon>Bacteria</taxon>
        <taxon>Bacillati</taxon>
        <taxon>Actinomycetota</taxon>
        <taxon>Actinomycetes</taxon>
        <taxon>Mycobacteriales</taxon>
        <taxon>Corynebacteriaceae</taxon>
        <taxon>Corynebacterium</taxon>
    </lineage>
</organism>
<keyword evidence="6" id="KW-1185">Reference proteome</keyword>
<dbReference type="Proteomes" id="UP001185631">
    <property type="component" value="Unassembled WGS sequence"/>
</dbReference>
<accession>A0A9X3MC35</accession>
<keyword evidence="1" id="KW-0732">Signal</keyword>
<feature type="signal peptide" evidence="1">
    <location>
        <begin position="1"/>
        <end position="33"/>
    </location>
</feature>
<dbReference type="SMART" id="SM00198">
    <property type="entry name" value="SCP"/>
    <property type="match status" value="1"/>
</dbReference>
<dbReference type="Gene3D" id="3.40.33.10">
    <property type="entry name" value="CAP"/>
    <property type="match status" value="1"/>
</dbReference>
<dbReference type="AlphaFoldDB" id="A0A9X3MC35"/>
<reference evidence="3" key="1">
    <citation type="submission" date="2022-02" db="EMBL/GenBank/DDBJ databases">
        <title>Corynebacterium sp. from urogenital microbiome.</title>
        <authorList>
            <person name="Cappelli E.A."/>
            <person name="Ribeiro T.G."/>
            <person name="Peixe L."/>
        </authorList>
    </citation>
    <scope>NUCLEOTIDE SEQUENCE</scope>
    <source>
        <strain evidence="3">C8Ua_181</strain>
    </source>
</reference>
<feature type="chain" id="PRO_5040927334" evidence="1">
    <location>
        <begin position="34"/>
        <end position="190"/>
    </location>
</feature>
<protein>
    <submittedName>
        <fullName evidence="3">CAP domain-containing protein</fullName>
    </submittedName>
</protein>
<dbReference type="InterPro" id="IPR014044">
    <property type="entry name" value="CAP_dom"/>
</dbReference>
<dbReference type="RefSeq" id="WP_269946305.1">
    <property type="nucleotide sequence ID" value="NZ_JAKMUU010000003.1"/>
</dbReference>
<reference evidence="4 6" key="2">
    <citation type="submission" date="2023-08" db="EMBL/GenBank/DDBJ databases">
        <title>Genomic characterization of the C. tuberculostearicum species complex, a ubiquitous member of the human skin microbiome.</title>
        <authorList>
            <person name="Ahmed N."/>
            <person name="Deming C."/>
            <person name="Conlan S."/>
            <person name="Segre J."/>
        </authorList>
    </citation>
    <scope>NUCLEOTIDE SEQUENCE [LARGE SCALE GENOMIC DNA]</scope>
    <source>
        <strain evidence="4 6">CTNIH19</strain>
    </source>
</reference>
<gene>
    <name evidence="3" type="ORF">L8V01_06445</name>
    <name evidence="4" type="ORF">RAE13_02435</name>
</gene>
<dbReference type="PANTHER" id="PTHR31157">
    <property type="entry name" value="SCP DOMAIN-CONTAINING PROTEIN"/>
    <property type="match status" value="1"/>
</dbReference>
<sequence>MFTPTVRFSTKKFVAPTLAAAIALGICVAPAEASSSLSSSSNFKGANLPVPTLNLPAAPATAAKPTAPVSNRVQNIINHTNEYRQAHGLRPVRANAALNGLAQDWADQLVRADKLSHRPQHWNHYPANIPAGGENVLQAWSDYSDALLVKLWYESPGHRKIMLDPRAKTIGVGVAINSEGKLYAVQNYGR</sequence>
<feature type="domain" description="SCP" evidence="2">
    <location>
        <begin position="71"/>
        <end position="189"/>
    </location>
</feature>
<evidence type="ECO:0000313" key="4">
    <source>
        <dbReference type="EMBL" id="MDV2423274.1"/>
    </source>
</evidence>
<evidence type="ECO:0000313" key="3">
    <source>
        <dbReference type="EMBL" id="MCZ9307118.1"/>
    </source>
</evidence>
<dbReference type="InterPro" id="IPR035940">
    <property type="entry name" value="CAP_sf"/>
</dbReference>
<dbReference type="CDD" id="cd05379">
    <property type="entry name" value="CAP_bacterial"/>
    <property type="match status" value="1"/>
</dbReference>
<dbReference type="Proteomes" id="UP001146430">
    <property type="component" value="Unassembled WGS sequence"/>
</dbReference>
<name>A0A9X3MC35_9CORY</name>
<evidence type="ECO:0000313" key="5">
    <source>
        <dbReference type="Proteomes" id="UP001146430"/>
    </source>
</evidence>
<dbReference type="SUPFAM" id="SSF55797">
    <property type="entry name" value="PR-1-like"/>
    <property type="match status" value="1"/>
</dbReference>
<evidence type="ECO:0000256" key="1">
    <source>
        <dbReference type="SAM" id="SignalP"/>
    </source>
</evidence>
<dbReference type="EMBL" id="JAVBID010000002">
    <property type="protein sequence ID" value="MDV2423274.1"/>
    <property type="molecule type" value="Genomic_DNA"/>
</dbReference>
<dbReference type="EMBL" id="JAKMUU010000003">
    <property type="protein sequence ID" value="MCZ9307118.1"/>
    <property type="molecule type" value="Genomic_DNA"/>
</dbReference>
<proteinExistence type="predicted"/>
<evidence type="ECO:0000313" key="6">
    <source>
        <dbReference type="Proteomes" id="UP001185631"/>
    </source>
</evidence>
<dbReference type="PANTHER" id="PTHR31157:SF1">
    <property type="entry name" value="SCP DOMAIN-CONTAINING PROTEIN"/>
    <property type="match status" value="1"/>
</dbReference>
<dbReference type="Pfam" id="PF00188">
    <property type="entry name" value="CAP"/>
    <property type="match status" value="1"/>
</dbReference>
<evidence type="ECO:0000259" key="2">
    <source>
        <dbReference type="SMART" id="SM00198"/>
    </source>
</evidence>
<comment type="caution">
    <text evidence="3">The sequence shown here is derived from an EMBL/GenBank/DDBJ whole genome shotgun (WGS) entry which is preliminary data.</text>
</comment>